<dbReference type="Proteomes" id="UP000321118">
    <property type="component" value="Unassembled WGS sequence"/>
</dbReference>
<keyword evidence="3" id="KW-1185">Reference proteome</keyword>
<gene>
    <name evidence="2" type="primary">gumI</name>
    <name evidence="2" type="ORF">CXY01_18390</name>
</gene>
<dbReference type="GO" id="GO:0016757">
    <property type="term" value="F:glycosyltransferase activity"/>
    <property type="evidence" value="ECO:0007669"/>
    <property type="project" value="UniProtKB-KW"/>
</dbReference>
<dbReference type="OrthoDB" id="9771846at2"/>
<evidence type="ECO:0000313" key="2">
    <source>
        <dbReference type="EMBL" id="GEK21319.1"/>
    </source>
</evidence>
<dbReference type="Pfam" id="PF13692">
    <property type="entry name" value="Glyco_trans_1_4"/>
    <property type="match status" value="1"/>
</dbReference>
<protein>
    <submittedName>
        <fullName evidence="2">GDP-mannose:glycolipid 4-beta-D-mannosyltransferase</fullName>
    </submittedName>
</protein>
<organism evidence="2 3">
    <name type="scientific">Cellulomonas xylanilytica</name>
    <dbReference type="NCBI Taxonomy" id="233583"/>
    <lineage>
        <taxon>Bacteria</taxon>
        <taxon>Bacillati</taxon>
        <taxon>Actinomycetota</taxon>
        <taxon>Actinomycetes</taxon>
        <taxon>Micrococcales</taxon>
        <taxon>Cellulomonadaceae</taxon>
        <taxon>Cellulomonas</taxon>
    </lineage>
</organism>
<feature type="region of interest" description="Disordered" evidence="1">
    <location>
        <begin position="1"/>
        <end position="28"/>
    </location>
</feature>
<keyword evidence="2" id="KW-0808">Transferase</keyword>
<keyword evidence="2" id="KW-0328">Glycosyltransferase</keyword>
<name>A0A510V361_9CELL</name>
<evidence type="ECO:0000256" key="1">
    <source>
        <dbReference type="SAM" id="MobiDB-lite"/>
    </source>
</evidence>
<evidence type="ECO:0000313" key="3">
    <source>
        <dbReference type="Proteomes" id="UP000321118"/>
    </source>
</evidence>
<sequence>MATNDTTQGGSHGRPRLRVLESFGPPRETTNPHSVLLLDALRTSAHVDTFSWRRAVLGRYDVFHVHWPEVVVAKSTAVRRAAACVLLAVALVGFRLRRTAVVRTAHNVSPHERQDALTRAVLRLTDRWTTWWVRLNDATVTPAGVPATTIPLGDYGDWYGRPSTPPQAGRMLFFGLIRPYKDVPALLEVFRGVPDTAARLVVAGRPSSSEVEADLRAAAAGDDRVELQLGHVADADLAAAIGAAQLVTLPYREMHNSGAVLLALTLGRPVLVPANPVTDALAAEVGPWWLQRYDGDLTPDRLVEALAATSGEPPGPPDLSQRSWAHLADLYLGVFGRAVDRVHPRPTTG</sequence>
<comment type="caution">
    <text evidence="2">The sequence shown here is derived from an EMBL/GenBank/DDBJ whole genome shotgun (WGS) entry which is preliminary data.</text>
</comment>
<proteinExistence type="predicted"/>
<dbReference type="EMBL" id="BJUB01000005">
    <property type="protein sequence ID" value="GEK21319.1"/>
    <property type="molecule type" value="Genomic_DNA"/>
</dbReference>
<dbReference type="AlphaFoldDB" id="A0A510V361"/>
<dbReference type="Gene3D" id="3.40.50.2000">
    <property type="entry name" value="Glycogen Phosphorylase B"/>
    <property type="match status" value="2"/>
</dbReference>
<dbReference type="SUPFAM" id="SSF53756">
    <property type="entry name" value="UDP-Glycosyltransferase/glycogen phosphorylase"/>
    <property type="match status" value="1"/>
</dbReference>
<accession>A0A510V361</accession>
<dbReference type="RefSeq" id="WP_146927137.1">
    <property type="nucleotide sequence ID" value="NZ_BJUB01000005.1"/>
</dbReference>
<reference evidence="2 3" key="1">
    <citation type="submission" date="2019-07" db="EMBL/GenBank/DDBJ databases">
        <title>Whole genome shotgun sequence of Cellulomonas xylanilytica NBRC 101102.</title>
        <authorList>
            <person name="Hosoyama A."/>
            <person name="Uohara A."/>
            <person name="Ohji S."/>
            <person name="Ichikawa N."/>
        </authorList>
    </citation>
    <scope>NUCLEOTIDE SEQUENCE [LARGE SCALE GENOMIC DNA]</scope>
    <source>
        <strain evidence="2 3">NBRC 101102</strain>
    </source>
</reference>